<sequence>MKSVFFALCVLVAGSSCQLPPNYQQQQLLPQQMPNGMMMQARAFNDTQQLSHADQEARNAYLANQQQEFQQRSGAAVPLQSGSQAYYPQQGQSTGFAQQPAAYNGGQNTDSSLLKLLGSSQFMNILQPKLMTQAENQKLIPPLVTDGMKNTIAQQQQQQVPQQYAQQGYQPQADARQLYPQQFGGQMYPQQQGLYGGLQQQPMGAYGMQGAGSQLYPQGLGSGLQQVPLGGQYGGAGLNNGFMG</sequence>
<accession>A0A1W0X0M1</accession>
<gene>
    <name evidence="2" type="ORF">BV898_05071</name>
</gene>
<evidence type="ECO:0000313" key="3">
    <source>
        <dbReference type="Proteomes" id="UP000192578"/>
    </source>
</evidence>
<evidence type="ECO:0000256" key="1">
    <source>
        <dbReference type="SAM" id="SignalP"/>
    </source>
</evidence>
<protein>
    <submittedName>
        <fullName evidence="2">Uncharacterized protein</fullName>
    </submittedName>
</protein>
<feature type="signal peptide" evidence="1">
    <location>
        <begin position="1"/>
        <end position="17"/>
    </location>
</feature>
<proteinExistence type="predicted"/>
<reference evidence="3" key="1">
    <citation type="submission" date="2017-01" db="EMBL/GenBank/DDBJ databases">
        <title>Comparative genomics of anhydrobiosis in the tardigrade Hypsibius dujardini.</title>
        <authorList>
            <person name="Yoshida Y."/>
            <person name="Koutsovoulos G."/>
            <person name="Laetsch D."/>
            <person name="Stevens L."/>
            <person name="Kumar S."/>
            <person name="Horikawa D."/>
            <person name="Ishino K."/>
            <person name="Komine S."/>
            <person name="Tomita M."/>
            <person name="Blaxter M."/>
            <person name="Arakawa K."/>
        </authorList>
    </citation>
    <scope>NUCLEOTIDE SEQUENCE [LARGE SCALE GENOMIC DNA]</scope>
    <source>
        <strain evidence="3">Z151</strain>
    </source>
</reference>
<name>A0A1W0X0M1_HYPEX</name>
<keyword evidence="1" id="KW-0732">Signal</keyword>
<keyword evidence="3" id="KW-1185">Reference proteome</keyword>
<comment type="caution">
    <text evidence="2">The sequence shown here is derived from an EMBL/GenBank/DDBJ whole genome shotgun (WGS) entry which is preliminary data.</text>
</comment>
<feature type="chain" id="PRO_5012415874" evidence="1">
    <location>
        <begin position="18"/>
        <end position="244"/>
    </location>
</feature>
<dbReference type="AlphaFoldDB" id="A0A1W0X0M1"/>
<dbReference type="PROSITE" id="PS51257">
    <property type="entry name" value="PROKAR_LIPOPROTEIN"/>
    <property type="match status" value="1"/>
</dbReference>
<dbReference type="Proteomes" id="UP000192578">
    <property type="component" value="Unassembled WGS sequence"/>
</dbReference>
<organism evidence="2 3">
    <name type="scientific">Hypsibius exemplaris</name>
    <name type="common">Freshwater tardigrade</name>
    <dbReference type="NCBI Taxonomy" id="2072580"/>
    <lineage>
        <taxon>Eukaryota</taxon>
        <taxon>Metazoa</taxon>
        <taxon>Ecdysozoa</taxon>
        <taxon>Tardigrada</taxon>
        <taxon>Eutardigrada</taxon>
        <taxon>Parachela</taxon>
        <taxon>Hypsibioidea</taxon>
        <taxon>Hypsibiidae</taxon>
        <taxon>Hypsibius</taxon>
    </lineage>
</organism>
<dbReference type="EMBL" id="MTYJ01000026">
    <property type="protein sequence ID" value="OQV20996.1"/>
    <property type="molecule type" value="Genomic_DNA"/>
</dbReference>
<evidence type="ECO:0000313" key="2">
    <source>
        <dbReference type="EMBL" id="OQV20996.1"/>
    </source>
</evidence>